<accession>A0A7C1FP23</accession>
<evidence type="ECO:0000256" key="5">
    <source>
        <dbReference type="RuleBase" id="RU363032"/>
    </source>
</evidence>
<evidence type="ECO:0000256" key="4">
    <source>
        <dbReference type="ARBA" id="ARBA00023136"/>
    </source>
</evidence>
<gene>
    <name evidence="7" type="ORF">ENQ20_19545</name>
</gene>
<feature type="transmembrane region" description="Helical" evidence="5">
    <location>
        <begin position="303"/>
        <end position="326"/>
    </location>
</feature>
<dbReference type="SUPFAM" id="SSF161098">
    <property type="entry name" value="MetI-like"/>
    <property type="match status" value="1"/>
</dbReference>
<evidence type="ECO:0000313" key="7">
    <source>
        <dbReference type="EMBL" id="HDX33653.1"/>
    </source>
</evidence>
<feature type="transmembrane region" description="Helical" evidence="5">
    <location>
        <begin position="159"/>
        <end position="183"/>
    </location>
</feature>
<dbReference type="PROSITE" id="PS50928">
    <property type="entry name" value="ABC_TM1"/>
    <property type="match status" value="1"/>
</dbReference>
<feature type="transmembrane region" description="Helical" evidence="5">
    <location>
        <begin position="195"/>
        <end position="220"/>
    </location>
</feature>
<comment type="subcellular location">
    <subcellularLocation>
        <location evidence="5">Cell membrane</location>
        <topology evidence="5">Multi-pass membrane protein</topology>
    </subcellularLocation>
    <subcellularLocation>
        <location evidence="1">Membrane</location>
        <topology evidence="1">Multi-pass membrane protein</topology>
    </subcellularLocation>
</comment>
<dbReference type="Pfam" id="PF00528">
    <property type="entry name" value="BPD_transp_1"/>
    <property type="match status" value="1"/>
</dbReference>
<evidence type="ECO:0000256" key="2">
    <source>
        <dbReference type="ARBA" id="ARBA00022692"/>
    </source>
</evidence>
<protein>
    <submittedName>
        <fullName evidence="7">ABC transporter permease</fullName>
    </submittedName>
</protein>
<keyword evidence="5" id="KW-0813">Transport</keyword>
<dbReference type="CDD" id="cd06261">
    <property type="entry name" value="TM_PBP2"/>
    <property type="match status" value="1"/>
</dbReference>
<organism evidence="7">
    <name type="scientific">Caldilinea aerophila</name>
    <dbReference type="NCBI Taxonomy" id="133453"/>
    <lineage>
        <taxon>Bacteria</taxon>
        <taxon>Bacillati</taxon>
        <taxon>Chloroflexota</taxon>
        <taxon>Caldilineae</taxon>
        <taxon>Caldilineales</taxon>
        <taxon>Caldilineaceae</taxon>
        <taxon>Caldilinea</taxon>
    </lineage>
</organism>
<dbReference type="InterPro" id="IPR035906">
    <property type="entry name" value="MetI-like_sf"/>
</dbReference>
<dbReference type="Gene3D" id="1.10.3720.10">
    <property type="entry name" value="MetI-like"/>
    <property type="match status" value="1"/>
</dbReference>
<keyword evidence="2 5" id="KW-0812">Transmembrane</keyword>
<dbReference type="EMBL" id="DSMG01000197">
    <property type="protein sequence ID" value="HDX33653.1"/>
    <property type="molecule type" value="Genomic_DNA"/>
</dbReference>
<comment type="caution">
    <text evidence="7">The sequence shown here is derived from an EMBL/GenBank/DDBJ whole genome shotgun (WGS) entry which is preliminary data.</text>
</comment>
<comment type="similarity">
    <text evidence="5">Belongs to the binding-protein-dependent transport system permease family.</text>
</comment>
<name>A0A7C1FP23_9CHLR</name>
<dbReference type="PANTHER" id="PTHR43376:SF1">
    <property type="entry name" value="OLIGOPEPTIDE TRANSPORT SYSTEM PERMEASE PROTEIN"/>
    <property type="match status" value="1"/>
</dbReference>
<evidence type="ECO:0000259" key="6">
    <source>
        <dbReference type="PROSITE" id="PS50928"/>
    </source>
</evidence>
<evidence type="ECO:0000256" key="1">
    <source>
        <dbReference type="ARBA" id="ARBA00004141"/>
    </source>
</evidence>
<keyword evidence="3 5" id="KW-1133">Transmembrane helix</keyword>
<feature type="transmembrane region" description="Helical" evidence="5">
    <location>
        <begin position="12"/>
        <end position="30"/>
    </location>
</feature>
<feature type="domain" description="ABC transmembrane type-1" evidence="6">
    <location>
        <begin position="110"/>
        <end position="326"/>
    </location>
</feature>
<feature type="transmembrane region" description="Helical" evidence="5">
    <location>
        <begin position="116"/>
        <end position="138"/>
    </location>
</feature>
<feature type="transmembrane region" description="Helical" evidence="5">
    <location>
        <begin position="262"/>
        <end position="283"/>
    </location>
</feature>
<reference evidence="7" key="1">
    <citation type="journal article" date="2020" name="mSystems">
        <title>Genome- and Community-Level Interaction Insights into Carbon Utilization and Element Cycling Functions of Hydrothermarchaeota in Hydrothermal Sediment.</title>
        <authorList>
            <person name="Zhou Z."/>
            <person name="Liu Y."/>
            <person name="Xu W."/>
            <person name="Pan J."/>
            <person name="Luo Z.H."/>
            <person name="Li M."/>
        </authorList>
    </citation>
    <scope>NUCLEOTIDE SEQUENCE [LARGE SCALE GENOMIC DNA]</scope>
    <source>
        <strain evidence="7">SpSt-289</strain>
    </source>
</reference>
<dbReference type="PANTHER" id="PTHR43376">
    <property type="entry name" value="OLIGOPEPTIDE TRANSPORT SYSTEM PERMEASE PROTEIN"/>
    <property type="match status" value="1"/>
</dbReference>
<dbReference type="GO" id="GO:0055085">
    <property type="term" value="P:transmembrane transport"/>
    <property type="evidence" value="ECO:0007669"/>
    <property type="project" value="InterPro"/>
</dbReference>
<dbReference type="InterPro" id="IPR000515">
    <property type="entry name" value="MetI-like"/>
</dbReference>
<proteinExistence type="inferred from homology"/>
<evidence type="ECO:0000256" key="3">
    <source>
        <dbReference type="ARBA" id="ARBA00022989"/>
    </source>
</evidence>
<dbReference type="AlphaFoldDB" id="A0A7C1FP23"/>
<keyword evidence="4 5" id="KW-0472">Membrane</keyword>
<sequence>MRKFVLNYLVPRIAQYVLVIFLGVTLTFIIPRLSPNDPVERQVSQLMMSGSHVSPEAIIAMREALTEMYGLSGSVWEQYLAFWGRLLRGDLGPSLSSFPTPVIQLLATAMPWTFGLLIPAVLISWIVGNILGAIAGYYENNRAIQIVDILSQAVRPIPYYIVALVMLAVFAYWIPIFPFSGAYPPGTRVELSWNFAWIVFRHSTLPLLSLILLGVGGWFVGMKSLTSNIISEDYVVYAEVTGLPKNRILSQYIIRNAMLPQITGLALQLGLIFSGALIMEVVFGYPGMGTLTFQAVMANDYTLIMGITLLSIVGVATAVLILDLIYPLFDPRVRHQ</sequence>
<dbReference type="GO" id="GO:0005886">
    <property type="term" value="C:plasma membrane"/>
    <property type="evidence" value="ECO:0007669"/>
    <property type="project" value="UniProtKB-SubCell"/>
</dbReference>